<evidence type="ECO:0000256" key="5">
    <source>
        <dbReference type="SAM" id="MobiDB-lite"/>
    </source>
</evidence>
<evidence type="ECO:0000256" key="3">
    <source>
        <dbReference type="ARBA" id="ARBA00022737"/>
    </source>
</evidence>
<accession>A0AAF3EWI8</accession>
<comment type="pathway">
    <text evidence="1">Protein modification; protein ubiquitination.</text>
</comment>
<dbReference type="Proteomes" id="UP000887575">
    <property type="component" value="Unassembled WGS sequence"/>
</dbReference>
<dbReference type="InterPro" id="IPR011333">
    <property type="entry name" value="SKP1/BTB/POZ_sf"/>
</dbReference>
<dbReference type="AlphaFoldDB" id="A0AAF3EWI8"/>
<dbReference type="SMART" id="SM00612">
    <property type="entry name" value="Kelch"/>
    <property type="match status" value="6"/>
</dbReference>
<keyword evidence="3" id="KW-0677">Repeat</keyword>
<evidence type="ECO:0000256" key="1">
    <source>
        <dbReference type="ARBA" id="ARBA00004906"/>
    </source>
</evidence>
<keyword evidence="4" id="KW-0833">Ubl conjugation pathway</keyword>
<keyword evidence="6" id="KW-1185">Reference proteome</keyword>
<reference evidence="7" key="1">
    <citation type="submission" date="2024-02" db="UniProtKB">
        <authorList>
            <consortium name="WormBaseParasite"/>
        </authorList>
    </citation>
    <scope>IDENTIFICATION</scope>
</reference>
<feature type="compositionally biased region" description="Acidic residues" evidence="5">
    <location>
        <begin position="538"/>
        <end position="552"/>
    </location>
</feature>
<dbReference type="SUPFAM" id="SSF117281">
    <property type="entry name" value="Kelch motif"/>
    <property type="match status" value="1"/>
</dbReference>
<dbReference type="InterPro" id="IPR006652">
    <property type="entry name" value="Kelch_1"/>
</dbReference>
<evidence type="ECO:0000313" key="6">
    <source>
        <dbReference type="Proteomes" id="UP000887575"/>
    </source>
</evidence>
<organism evidence="6 7">
    <name type="scientific">Mesorhabditis belari</name>
    <dbReference type="NCBI Taxonomy" id="2138241"/>
    <lineage>
        <taxon>Eukaryota</taxon>
        <taxon>Metazoa</taxon>
        <taxon>Ecdysozoa</taxon>
        <taxon>Nematoda</taxon>
        <taxon>Chromadorea</taxon>
        <taxon>Rhabditida</taxon>
        <taxon>Rhabditina</taxon>
        <taxon>Rhabditomorpha</taxon>
        <taxon>Rhabditoidea</taxon>
        <taxon>Rhabditidae</taxon>
        <taxon>Mesorhabditinae</taxon>
        <taxon>Mesorhabditis</taxon>
    </lineage>
</organism>
<evidence type="ECO:0000313" key="7">
    <source>
        <dbReference type="WBParaSite" id="MBELARI_LOCUS18577"/>
    </source>
</evidence>
<dbReference type="WBParaSite" id="MBELARI_LOCUS18577">
    <property type="protein sequence ID" value="MBELARI_LOCUS18577"/>
    <property type="gene ID" value="MBELARI_LOCUS18577"/>
</dbReference>
<dbReference type="Pfam" id="PF24681">
    <property type="entry name" value="Kelch_KLHDC2_KLHL20_DRC7"/>
    <property type="match status" value="1"/>
</dbReference>
<name>A0AAF3EWI8_9BILA</name>
<dbReference type="InterPro" id="IPR015915">
    <property type="entry name" value="Kelch-typ_b-propeller"/>
</dbReference>
<dbReference type="Gene3D" id="2.120.10.80">
    <property type="entry name" value="Kelch-type beta propeller"/>
    <property type="match status" value="2"/>
</dbReference>
<evidence type="ECO:0000256" key="2">
    <source>
        <dbReference type="ARBA" id="ARBA00022441"/>
    </source>
</evidence>
<dbReference type="PANTHER" id="PTHR24412:SF172">
    <property type="entry name" value="KELCH-LIKE PROTEIN 10"/>
    <property type="match status" value="1"/>
</dbReference>
<keyword evidence="2" id="KW-0880">Kelch repeat</keyword>
<sequence length="593" mass="66933">MNELQVLGDEQANEQIEVRTADSRVVYLPRKSVEECSMFFRTLLDGPWTEQRDRVVNLTNVTAEALTQCVQLCEKLANGDSSEHFDELSLRTTCRVLDTATYLSMDELVMRLSDTLIRQLTADRIIAVYRFIERRSVPLAHQIWSIMIKDFPVLLETEEYKQLTCSEMERLMLEPNLNIATNQEAAAVKGWIATQDYAQAASFRSFADEHMRFNAEDKSHNLVFKARVPRSILLSLGGWSPTGPTNVIETWNERSKQWIPAPVTMLEQHRAYHGLVLVGSQLFVVGGFDGTDYFPHTRSFNMDTLKWEDRGAMNEHRCYVSACAYDKDHIFAAGGFNGSARMRSAEVYKIQENQWCRVANMQRARSDAAIVRMQDGKLVCVGGFDGVEIHNTCEIYDPHHNTWHELSQRMNARRTGVGAVSINDHVIAAVGGYNGTNRLKSLEFCDIREGKWHQTSDMSITRSNFAVSPFSNVDSGWELIACGGFDGSRTTNKCERFDFRNTRWSDFPSMTLSKSALRVVHIKDHPIIPLLVKYDESDEKEDSGVSEEENEGAADGKKTVSKGAVPAGEKSQRHNKKEAAAKSINTPPLPKSP</sequence>
<dbReference type="PIRSF" id="PIRSF037037">
    <property type="entry name" value="Kelch-like_protein_gigaxonin"/>
    <property type="match status" value="1"/>
</dbReference>
<proteinExistence type="predicted"/>
<dbReference type="Gene3D" id="3.30.710.10">
    <property type="entry name" value="Potassium Channel Kv1.1, Chain A"/>
    <property type="match status" value="1"/>
</dbReference>
<dbReference type="InterPro" id="IPR017096">
    <property type="entry name" value="BTB-kelch_protein"/>
</dbReference>
<dbReference type="PANTHER" id="PTHR24412">
    <property type="entry name" value="KELCH PROTEIN"/>
    <property type="match status" value="1"/>
</dbReference>
<dbReference type="Pfam" id="PF01344">
    <property type="entry name" value="Kelch_1"/>
    <property type="match status" value="1"/>
</dbReference>
<evidence type="ECO:0000256" key="4">
    <source>
        <dbReference type="ARBA" id="ARBA00022786"/>
    </source>
</evidence>
<feature type="region of interest" description="Disordered" evidence="5">
    <location>
        <begin position="538"/>
        <end position="593"/>
    </location>
</feature>
<protein>
    <submittedName>
        <fullName evidence="7">Uncharacterized protein</fullName>
    </submittedName>
</protein>